<organism evidence="2 3">
    <name type="scientific">Flavivirga jejuensis</name>
    <dbReference type="NCBI Taxonomy" id="870487"/>
    <lineage>
        <taxon>Bacteria</taxon>
        <taxon>Pseudomonadati</taxon>
        <taxon>Bacteroidota</taxon>
        <taxon>Flavobacteriia</taxon>
        <taxon>Flavobacteriales</taxon>
        <taxon>Flavobacteriaceae</taxon>
        <taxon>Flavivirga</taxon>
    </lineage>
</organism>
<protein>
    <recommendedName>
        <fullName evidence="4">Peptidylprolyl isomerase</fullName>
    </recommendedName>
</protein>
<accession>A0ABT8WVE6</accession>
<keyword evidence="3" id="KW-1185">Reference proteome</keyword>
<comment type="caution">
    <text evidence="2">The sequence shown here is derived from an EMBL/GenBank/DDBJ whole genome shotgun (WGS) entry which is preliminary data.</text>
</comment>
<evidence type="ECO:0000313" key="3">
    <source>
        <dbReference type="Proteomes" id="UP001176806"/>
    </source>
</evidence>
<evidence type="ECO:0000256" key="1">
    <source>
        <dbReference type="SAM" id="MobiDB-lite"/>
    </source>
</evidence>
<feature type="compositionally biased region" description="Acidic residues" evidence="1">
    <location>
        <begin position="256"/>
        <end position="266"/>
    </location>
</feature>
<sequence length="354" mass="39900">MKLRKITLVTLCIVTCFLSCKKDDDNDDIVVVELADRTEQEVIDNEAILEYLETHYYNSEEIKAIQYPSLSDLVITKLEEGEVPDGHTLFKKGEEYAVDKRTIDYLDTKYQYYVLKLNEGGGSDSPTFVDNVYVTYEGFTLDDVVFDSAVNPVKYDLLIDVKIEGWRRVLPEFNTAEDFIEKNDGTINFLNHGAGVMFIPSGLAYFSGSVSGNTYAPLIFKFELLETTQNDHDGDGIPTYLEDLNGDDQITVNYDDLTDETDDDTDGNGTADFLDNDDDGDGVSTINELERITYTVDTTLGEQEPVLDEKIEFEVERSDNNAGIITIKTLKIVDSNNNDVDDYLDKDVTTDYSK</sequence>
<dbReference type="EMBL" id="JAUOEL010000013">
    <property type="protein sequence ID" value="MDO5977151.1"/>
    <property type="molecule type" value="Genomic_DNA"/>
</dbReference>
<evidence type="ECO:0000313" key="2">
    <source>
        <dbReference type="EMBL" id="MDO5977151.1"/>
    </source>
</evidence>
<dbReference type="InterPro" id="IPR046357">
    <property type="entry name" value="PPIase_dom_sf"/>
</dbReference>
<dbReference type="SUPFAM" id="SSF54534">
    <property type="entry name" value="FKBP-like"/>
    <property type="match status" value="1"/>
</dbReference>
<dbReference type="Proteomes" id="UP001176806">
    <property type="component" value="Unassembled WGS sequence"/>
</dbReference>
<reference evidence="2" key="1">
    <citation type="submission" date="2023-07" db="EMBL/GenBank/DDBJ databases">
        <title>Two novel species in the genus Flavivirga.</title>
        <authorList>
            <person name="Kwon K."/>
        </authorList>
    </citation>
    <scope>NUCLEOTIDE SEQUENCE</scope>
    <source>
        <strain evidence="2">KACC 14158</strain>
    </source>
</reference>
<dbReference type="RefSeq" id="WP_303304479.1">
    <property type="nucleotide sequence ID" value="NZ_BAABDA010000058.1"/>
</dbReference>
<name>A0ABT8WVE6_9FLAO</name>
<dbReference type="Gene3D" id="3.10.50.40">
    <property type="match status" value="1"/>
</dbReference>
<evidence type="ECO:0008006" key="4">
    <source>
        <dbReference type="Google" id="ProtNLM"/>
    </source>
</evidence>
<gene>
    <name evidence="2" type="ORF">Q4Q40_23385</name>
</gene>
<proteinExistence type="predicted"/>
<feature type="region of interest" description="Disordered" evidence="1">
    <location>
        <begin position="256"/>
        <end position="282"/>
    </location>
</feature>